<comment type="subcellular location">
    <subcellularLocation>
        <location evidence="1">Endoplasmic reticulum membrane</location>
        <topology evidence="1">Single-pass type IV membrane protein</topology>
    </subcellularLocation>
    <subcellularLocation>
        <location evidence="2">Golgi apparatus membrane</location>
    </subcellularLocation>
</comment>
<dbReference type="SUPFAM" id="SSF64356">
    <property type="entry name" value="SNARE-like"/>
    <property type="match status" value="1"/>
</dbReference>
<feature type="region of interest" description="Disordered" evidence="13">
    <location>
        <begin position="265"/>
        <end position="322"/>
    </location>
</feature>
<evidence type="ECO:0000259" key="15">
    <source>
        <dbReference type="PROSITE" id="PS50892"/>
    </source>
</evidence>
<feature type="compositionally biased region" description="Low complexity" evidence="13">
    <location>
        <begin position="305"/>
        <end position="314"/>
    </location>
</feature>
<evidence type="ECO:0000256" key="11">
    <source>
        <dbReference type="ARBA" id="ARBA00023136"/>
    </source>
</evidence>
<feature type="domain" description="V-SNARE coiled-coil homology" evidence="15">
    <location>
        <begin position="142"/>
        <end position="202"/>
    </location>
</feature>
<dbReference type="InterPro" id="IPR011012">
    <property type="entry name" value="Longin-like_dom_sf"/>
</dbReference>
<dbReference type="PROSITE" id="PS50892">
    <property type="entry name" value="V_SNARE"/>
    <property type="match status" value="1"/>
</dbReference>
<gene>
    <name evidence="16" type="ORF">PCOR1329_LOCUS80241</name>
</gene>
<dbReference type="SMART" id="SM01270">
    <property type="entry name" value="Longin"/>
    <property type="match status" value="1"/>
</dbReference>
<dbReference type="Pfam" id="PF00957">
    <property type="entry name" value="Synaptobrevin"/>
    <property type="match status" value="1"/>
</dbReference>
<keyword evidence="10 12" id="KW-0175">Coiled coil</keyword>
<evidence type="ECO:0000256" key="9">
    <source>
        <dbReference type="ARBA" id="ARBA00023034"/>
    </source>
</evidence>
<keyword evidence="7" id="KW-0653">Protein transport</keyword>
<proteinExistence type="inferred from homology"/>
<organism evidence="16 17">
    <name type="scientific">Prorocentrum cordatum</name>
    <dbReference type="NCBI Taxonomy" id="2364126"/>
    <lineage>
        <taxon>Eukaryota</taxon>
        <taxon>Sar</taxon>
        <taxon>Alveolata</taxon>
        <taxon>Dinophyceae</taxon>
        <taxon>Prorocentrales</taxon>
        <taxon>Prorocentraceae</taxon>
        <taxon>Prorocentrum</taxon>
    </lineage>
</organism>
<evidence type="ECO:0000256" key="1">
    <source>
        <dbReference type="ARBA" id="ARBA00004163"/>
    </source>
</evidence>
<dbReference type="Gene3D" id="3.30.450.50">
    <property type="entry name" value="Longin domain"/>
    <property type="match status" value="1"/>
</dbReference>
<keyword evidence="8" id="KW-1133">Transmembrane helix</keyword>
<evidence type="ECO:0000256" key="10">
    <source>
        <dbReference type="ARBA" id="ARBA00023054"/>
    </source>
</evidence>
<protein>
    <recommendedName>
        <fullName evidence="18">Longin domain-containing protein</fullName>
    </recommendedName>
</protein>
<dbReference type="Proteomes" id="UP001189429">
    <property type="component" value="Unassembled WGS sequence"/>
</dbReference>
<accession>A0ABN9XZE1</accession>
<dbReference type="InterPro" id="IPR044565">
    <property type="entry name" value="Sec22"/>
</dbReference>
<evidence type="ECO:0000256" key="12">
    <source>
        <dbReference type="PROSITE-ProRule" id="PRU00290"/>
    </source>
</evidence>
<evidence type="ECO:0000256" key="6">
    <source>
        <dbReference type="ARBA" id="ARBA00022824"/>
    </source>
</evidence>
<dbReference type="CDD" id="cd14824">
    <property type="entry name" value="Longin"/>
    <property type="match status" value="1"/>
</dbReference>
<keyword evidence="4" id="KW-0813">Transport</keyword>
<feature type="domain" description="Longin" evidence="14">
    <location>
        <begin position="6"/>
        <end position="127"/>
    </location>
</feature>
<feature type="non-terminal residue" evidence="16">
    <location>
        <position position="322"/>
    </location>
</feature>
<keyword evidence="6" id="KW-0256">Endoplasmic reticulum</keyword>
<dbReference type="InterPro" id="IPR010908">
    <property type="entry name" value="Longin_dom"/>
</dbReference>
<keyword evidence="11" id="KW-0472">Membrane</keyword>
<evidence type="ECO:0000313" key="16">
    <source>
        <dbReference type="EMBL" id="CAK0904117.1"/>
    </source>
</evidence>
<dbReference type="Gene3D" id="1.20.5.110">
    <property type="match status" value="1"/>
</dbReference>
<keyword evidence="9" id="KW-0333">Golgi apparatus</keyword>
<sequence>MAHVTYLARQNDGLILVETWDDANKVTQTIKSQAKQLLRKLGSMPPRCSVEAAGDFVFHYAMDSGVCYMALFDKSYPKNLAFAFLEEIQRLFEEELQREFGTGSVDYRSKIETIEKPYYFIKFDRQITKKKAEYKDPKSNKALAKLNSSLMEVSSVMQKNMDEILQRGENLEEVGNKASKLKYASKEFAGMTKMLSLQTMLTKYGVPAVIGLSYSGAADHLLQGLEAVSGSSSFSSSFSSFSSFFLLCVWGCAAPDPRARALGRARGGGAGAMPGESSANARARARQARDGRPRTPRAPRPRGGPAPLAASARGPHPRPAGT</sequence>
<dbReference type="PROSITE" id="PS50859">
    <property type="entry name" value="LONGIN"/>
    <property type="match status" value="1"/>
</dbReference>
<evidence type="ECO:0000259" key="14">
    <source>
        <dbReference type="PROSITE" id="PS50859"/>
    </source>
</evidence>
<evidence type="ECO:0000256" key="5">
    <source>
        <dbReference type="ARBA" id="ARBA00022692"/>
    </source>
</evidence>
<feature type="compositionally biased region" description="Low complexity" evidence="13">
    <location>
        <begin position="273"/>
        <end position="282"/>
    </location>
</feature>
<evidence type="ECO:0000313" key="17">
    <source>
        <dbReference type="Proteomes" id="UP001189429"/>
    </source>
</evidence>
<keyword evidence="17" id="KW-1185">Reference proteome</keyword>
<comment type="caution">
    <text evidence="16">The sequence shown here is derived from an EMBL/GenBank/DDBJ whole genome shotgun (WGS) entry which is preliminary data.</text>
</comment>
<keyword evidence="5" id="KW-0812">Transmembrane</keyword>
<dbReference type="SUPFAM" id="SSF58038">
    <property type="entry name" value="SNARE fusion complex"/>
    <property type="match status" value="1"/>
</dbReference>
<evidence type="ECO:0000256" key="2">
    <source>
        <dbReference type="ARBA" id="ARBA00004394"/>
    </source>
</evidence>
<evidence type="ECO:0000256" key="13">
    <source>
        <dbReference type="SAM" id="MobiDB-lite"/>
    </source>
</evidence>
<evidence type="ECO:0000256" key="4">
    <source>
        <dbReference type="ARBA" id="ARBA00022448"/>
    </source>
</evidence>
<evidence type="ECO:0000256" key="7">
    <source>
        <dbReference type="ARBA" id="ARBA00022927"/>
    </source>
</evidence>
<evidence type="ECO:0000256" key="8">
    <source>
        <dbReference type="ARBA" id="ARBA00022989"/>
    </source>
</evidence>
<dbReference type="Pfam" id="PF13774">
    <property type="entry name" value="Longin"/>
    <property type="match status" value="1"/>
</dbReference>
<evidence type="ECO:0008006" key="18">
    <source>
        <dbReference type="Google" id="ProtNLM"/>
    </source>
</evidence>
<name>A0ABN9XZE1_9DINO</name>
<dbReference type="PANTHER" id="PTHR45837">
    <property type="entry name" value="VESICLE-TRAFFICKING PROTEIN SEC22B"/>
    <property type="match status" value="1"/>
</dbReference>
<dbReference type="EMBL" id="CAUYUJ010021354">
    <property type="protein sequence ID" value="CAK0904117.1"/>
    <property type="molecule type" value="Genomic_DNA"/>
</dbReference>
<evidence type="ECO:0000256" key="3">
    <source>
        <dbReference type="ARBA" id="ARBA00008025"/>
    </source>
</evidence>
<dbReference type="InterPro" id="IPR042855">
    <property type="entry name" value="V_SNARE_CC"/>
</dbReference>
<comment type="similarity">
    <text evidence="3">Belongs to the synaptobrevin family.</text>
</comment>
<reference evidence="16" key="1">
    <citation type="submission" date="2023-10" db="EMBL/GenBank/DDBJ databases">
        <authorList>
            <person name="Chen Y."/>
            <person name="Shah S."/>
            <person name="Dougan E. K."/>
            <person name="Thang M."/>
            <person name="Chan C."/>
        </authorList>
    </citation>
    <scope>NUCLEOTIDE SEQUENCE [LARGE SCALE GENOMIC DNA]</scope>
</reference>